<dbReference type="PIRSF" id="PIRSF003180">
    <property type="entry name" value="DiGMPpdiest_YuxH"/>
    <property type="match status" value="1"/>
</dbReference>
<proteinExistence type="predicted"/>
<dbReference type="RefSeq" id="WP_283174776.1">
    <property type="nucleotide sequence ID" value="NZ_JAPNOA010000056.1"/>
</dbReference>
<feature type="domain" description="HDOD" evidence="2">
    <location>
        <begin position="203"/>
        <end position="388"/>
    </location>
</feature>
<dbReference type="InterPro" id="IPR001633">
    <property type="entry name" value="EAL_dom"/>
</dbReference>
<evidence type="ECO:0000313" key="4">
    <source>
        <dbReference type="Proteomes" id="UP001150830"/>
    </source>
</evidence>
<name>A0A9X3EFF1_9GAMM</name>
<feature type="domain" description="EAL" evidence="1">
    <location>
        <begin position="1"/>
        <end position="209"/>
    </location>
</feature>
<dbReference type="PANTHER" id="PTHR33525">
    <property type="match status" value="1"/>
</dbReference>
<dbReference type="SMART" id="SM00052">
    <property type="entry name" value="EAL"/>
    <property type="match status" value="1"/>
</dbReference>
<evidence type="ECO:0000313" key="3">
    <source>
        <dbReference type="EMBL" id="MCY0966572.1"/>
    </source>
</evidence>
<gene>
    <name evidence="3" type="ORF">OUO13_15400</name>
</gene>
<dbReference type="Pfam" id="PF00563">
    <property type="entry name" value="EAL"/>
    <property type="match status" value="1"/>
</dbReference>
<dbReference type="Proteomes" id="UP001150830">
    <property type="component" value="Unassembled WGS sequence"/>
</dbReference>
<dbReference type="SUPFAM" id="SSF109604">
    <property type="entry name" value="HD-domain/PDEase-like"/>
    <property type="match status" value="1"/>
</dbReference>
<dbReference type="InterPro" id="IPR035919">
    <property type="entry name" value="EAL_sf"/>
</dbReference>
<evidence type="ECO:0000259" key="2">
    <source>
        <dbReference type="PROSITE" id="PS51833"/>
    </source>
</evidence>
<dbReference type="SUPFAM" id="SSF141868">
    <property type="entry name" value="EAL domain-like"/>
    <property type="match status" value="1"/>
</dbReference>
<dbReference type="PROSITE" id="PS51833">
    <property type="entry name" value="HDOD"/>
    <property type="match status" value="1"/>
</dbReference>
<dbReference type="EMBL" id="JAPNOA010000056">
    <property type="protein sequence ID" value="MCY0966572.1"/>
    <property type="molecule type" value="Genomic_DNA"/>
</dbReference>
<organism evidence="3 4">
    <name type="scientific">Parathalassolituus penaei</name>
    <dbReference type="NCBI Taxonomy" id="2997323"/>
    <lineage>
        <taxon>Bacteria</taxon>
        <taxon>Pseudomonadati</taxon>
        <taxon>Pseudomonadota</taxon>
        <taxon>Gammaproteobacteria</taxon>
        <taxon>Oceanospirillales</taxon>
        <taxon>Oceanospirillaceae</taxon>
        <taxon>Parathalassolituus</taxon>
    </lineage>
</organism>
<dbReference type="PROSITE" id="PS50883">
    <property type="entry name" value="EAL"/>
    <property type="match status" value="1"/>
</dbReference>
<sequence length="409" mass="45937">MNDEYTPLLARQPILDRAMKVVGYELLCRPIPNASQEWQDNFGDRATSEVIIGAYNELGIEVVTGGLPAYINFTRYWIANPPLLGPSPIVAEILEHIDIDEELIKLVKRLRKLKYMVALDDYTGQPLPEKLLQHLDIIKVDMLAIDGAEQLREIIQQYQRPGLRWLAEKVETMADFEACLAAGCDLFQGYFYSKPNILYGRRIPDNKIAVLRLLKVLNNPDADIDEATRILQSDPQLSFKLLQMVNSAYVGCANEVSSIPRAIMIVGFDRIRSWSNIIALGRLDDKPGILREQAVMRACLARELAPVWKKILPEDAFTMGLFSLLDAFVDIPIGHLCNKMYLASDLTAALTTGSGEMGGLLQAVLSMERGDWLQLDWQSITSKGIDVESLGKCYQRALKEARELLSVLQ</sequence>
<dbReference type="Pfam" id="PF08668">
    <property type="entry name" value="HDOD"/>
    <property type="match status" value="1"/>
</dbReference>
<dbReference type="Gene3D" id="1.10.3210.10">
    <property type="entry name" value="Hypothetical protein af1432"/>
    <property type="match status" value="1"/>
</dbReference>
<dbReference type="Gene3D" id="3.20.20.450">
    <property type="entry name" value="EAL domain"/>
    <property type="match status" value="1"/>
</dbReference>
<dbReference type="InterPro" id="IPR013976">
    <property type="entry name" value="HDOD"/>
</dbReference>
<dbReference type="InterPro" id="IPR014408">
    <property type="entry name" value="dGMP_Pdiesterase_EAL/HD-GYP"/>
</dbReference>
<protein>
    <submittedName>
        <fullName evidence="3">HDOD domain-containing protein</fullName>
    </submittedName>
</protein>
<dbReference type="InterPro" id="IPR052340">
    <property type="entry name" value="RNase_Y/CdgJ"/>
</dbReference>
<evidence type="ECO:0000259" key="1">
    <source>
        <dbReference type="PROSITE" id="PS50883"/>
    </source>
</evidence>
<dbReference type="AlphaFoldDB" id="A0A9X3EFF1"/>
<keyword evidence="4" id="KW-1185">Reference proteome</keyword>
<dbReference type="PANTHER" id="PTHR33525:SF4">
    <property type="entry name" value="CYCLIC DI-GMP PHOSPHODIESTERASE CDGJ"/>
    <property type="match status" value="1"/>
</dbReference>
<reference evidence="3" key="1">
    <citation type="submission" date="2022-11" db="EMBL/GenBank/DDBJ databases">
        <title>Parathalassolutuus dongxingensis gen. nov., sp. nov., a novel member of family Oceanospirillaceae isolated from a coastal shrimp pond in Guangxi, China.</title>
        <authorList>
            <person name="Chen H."/>
        </authorList>
    </citation>
    <scope>NUCLEOTIDE SEQUENCE</scope>
    <source>
        <strain evidence="3">G-43</strain>
    </source>
</reference>
<accession>A0A9X3EFF1</accession>
<comment type="caution">
    <text evidence="3">The sequence shown here is derived from an EMBL/GenBank/DDBJ whole genome shotgun (WGS) entry which is preliminary data.</text>
</comment>